<dbReference type="RefSeq" id="WP_160042694.1">
    <property type="nucleotide sequence ID" value="NZ_BORQ01000003.1"/>
</dbReference>
<comment type="caution">
    <text evidence="1">The sequence shown here is derived from an EMBL/GenBank/DDBJ whole genome shotgun (WGS) entry which is preliminary data.</text>
</comment>
<dbReference type="AlphaFoldDB" id="A0A919XGL0"/>
<proteinExistence type="predicted"/>
<name>A0A919XGL0_9BACL</name>
<dbReference type="EMBL" id="BORQ01000003">
    <property type="protein sequence ID" value="GIO31801.1"/>
    <property type="molecule type" value="Genomic_DNA"/>
</dbReference>
<reference evidence="1" key="1">
    <citation type="submission" date="2021-03" db="EMBL/GenBank/DDBJ databases">
        <title>Antimicrobial resistance genes in bacteria isolated from Japanese honey, and their potential for conferring macrolide and lincosamide resistance in the American foulbrood pathogen Paenibacillus larvae.</title>
        <authorList>
            <person name="Okamoto M."/>
            <person name="Kumagai M."/>
            <person name="Kanamori H."/>
            <person name="Takamatsu D."/>
        </authorList>
    </citation>
    <scope>NUCLEOTIDE SEQUENCE</scope>
    <source>
        <strain evidence="1">J2TS6</strain>
    </source>
</reference>
<evidence type="ECO:0000313" key="1">
    <source>
        <dbReference type="EMBL" id="GIO31801.1"/>
    </source>
</evidence>
<gene>
    <name evidence="1" type="ORF">J2TS6_29420</name>
</gene>
<organism evidence="1 2">
    <name type="scientific">Paenibacillus albilobatus</name>
    <dbReference type="NCBI Taxonomy" id="2716884"/>
    <lineage>
        <taxon>Bacteria</taxon>
        <taxon>Bacillati</taxon>
        <taxon>Bacillota</taxon>
        <taxon>Bacilli</taxon>
        <taxon>Bacillales</taxon>
        <taxon>Paenibacillaceae</taxon>
        <taxon>Paenibacillus</taxon>
    </lineage>
</organism>
<evidence type="ECO:0000313" key="2">
    <source>
        <dbReference type="Proteomes" id="UP000679779"/>
    </source>
</evidence>
<dbReference type="Proteomes" id="UP000679779">
    <property type="component" value="Unassembled WGS sequence"/>
</dbReference>
<protein>
    <submittedName>
        <fullName evidence="1">Uncharacterized protein</fullName>
    </submittedName>
</protein>
<keyword evidence="2" id="KW-1185">Reference proteome</keyword>
<accession>A0A919XGL0</accession>
<sequence>MEAQRIKCKSTGVYEHALTRGKIYEIVDEDENKYRIVGDHRRRIWISKSNFVPIEEPVLIMTTWQFDDEIDNYEFIEVSITFSDGSKRWCVITTPQKIVEYFDQEFMNLPGIYMKHLIIMKTTRTEEIEVMLRHLDNQNELIELSKPLLGS</sequence>